<dbReference type="GO" id="GO:0016874">
    <property type="term" value="F:ligase activity"/>
    <property type="evidence" value="ECO:0007669"/>
    <property type="project" value="UniProtKB-KW"/>
</dbReference>
<evidence type="ECO:0000313" key="1">
    <source>
        <dbReference type="EMBL" id="ARF08370.1"/>
    </source>
</evidence>
<gene>
    <name evidence="1" type="ORF">Catovirus_1_420</name>
</gene>
<sequence>MNIKTKNGNNPLFDIMKSTIFGIEIETCIKFEKKIRIPNALYDYDNFELNLSAYYNYLMDNKMIPVLTNFTNPLERYTFGVSMVDENKDIGKKWKIVKDNSIKCGDNPYIYPIEIVSPILRPTIILRNPLASTQQFKDLYEEEEGYFMEGFNNIYNYYYFLFNNEYSDINKIKIIKNDSQGFHVHISNEKITTPNKTSYISEEINHGLLHFSHYLRMFYFFEELLYDFVDESRKKSVYCKPLKADLHSTIYGDYLVNNIFLDMEKYFVNGNIKTSDVIDMYFTPEGNGKNRYYSINLTHINTDENVDYFNPIHFEIRMHQGTNDIAEMTNWTLLMILFYSTCIEEMDKVIKLFNEGDIENASKLYKDYLKPFDDDYLANNCLNLKMFNLFFDRFIRSNVLKNYYRNKARSSFLKNSPTPVPSNIIFHSPKKFDQNGKALVSPKLENYLKTINYPYEDTFPNYYKPIALDPNDVNGEESPFYSNQNNFDSFPVSPIGDNNDRLRAQFESLAQSLTDDLSPIPK</sequence>
<keyword evidence="1" id="KW-0436">Ligase</keyword>
<name>A0A1V0S9H8_9VIRU</name>
<organism evidence="1">
    <name type="scientific">Catovirus CTV1</name>
    <dbReference type="NCBI Taxonomy" id="1977631"/>
    <lineage>
        <taxon>Viruses</taxon>
        <taxon>Varidnaviria</taxon>
        <taxon>Bamfordvirae</taxon>
        <taxon>Nucleocytoviricota</taxon>
        <taxon>Megaviricetes</taxon>
        <taxon>Imitervirales</taxon>
        <taxon>Mimiviridae</taxon>
        <taxon>Klosneuvirinae</taxon>
        <taxon>Catovirus</taxon>
    </lineage>
</organism>
<accession>A0A1V0S9H8</accession>
<proteinExistence type="predicted"/>
<dbReference type="EMBL" id="KY684083">
    <property type="protein sequence ID" value="ARF08370.1"/>
    <property type="molecule type" value="Genomic_DNA"/>
</dbReference>
<protein>
    <submittedName>
        <fullName evidence="1">Putative amidoligase enzyme</fullName>
    </submittedName>
</protein>
<reference evidence="1" key="1">
    <citation type="journal article" date="2017" name="Science">
        <title>Giant viruses with an expanded complement of translation system components.</title>
        <authorList>
            <person name="Schulz F."/>
            <person name="Yutin N."/>
            <person name="Ivanova N.N."/>
            <person name="Ortega D.R."/>
            <person name="Lee T.K."/>
            <person name="Vierheilig J."/>
            <person name="Daims H."/>
            <person name="Horn M."/>
            <person name="Wagner M."/>
            <person name="Jensen G.J."/>
            <person name="Kyrpides N.C."/>
            <person name="Koonin E.V."/>
            <person name="Woyke T."/>
        </authorList>
    </citation>
    <scope>NUCLEOTIDE SEQUENCE</scope>
    <source>
        <strain evidence="1">CTV1</strain>
    </source>
</reference>